<keyword evidence="1" id="KW-0285">Flavoprotein</keyword>
<name>A0ABZ0SLP3_9MICO</name>
<comment type="catalytic activity">
    <reaction evidence="3">
        <text>[thioredoxin]-dithiol + NADP(+) = [thioredoxin]-disulfide + NADPH + H(+)</text>
        <dbReference type="Rhea" id="RHEA:20345"/>
        <dbReference type="Rhea" id="RHEA-COMP:10698"/>
        <dbReference type="Rhea" id="RHEA-COMP:10700"/>
        <dbReference type="ChEBI" id="CHEBI:15378"/>
        <dbReference type="ChEBI" id="CHEBI:29950"/>
        <dbReference type="ChEBI" id="CHEBI:50058"/>
        <dbReference type="ChEBI" id="CHEBI:57783"/>
        <dbReference type="ChEBI" id="CHEBI:58349"/>
        <dbReference type="EC" id="1.8.1.9"/>
    </reaction>
</comment>
<evidence type="ECO:0000256" key="1">
    <source>
        <dbReference type="ARBA" id="ARBA00022630"/>
    </source>
</evidence>
<dbReference type="PANTHER" id="PTHR48105">
    <property type="entry name" value="THIOREDOXIN REDUCTASE 1-RELATED-RELATED"/>
    <property type="match status" value="1"/>
</dbReference>
<evidence type="ECO:0000313" key="5">
    <source>
        <dbReference type="EMBL" id="WPR88192.1"/>
    </source>
</evidence>
<evidence type="ECO:0000259" key="4">
    <source>
        <dbReference type="PROSITE" id="PS50042"/>
    </source>
</evidence>
<evidence type="ECO:0000313" key="6">
    <source>
        <dbReference type="Proteomes" id="UP001323798"/>
    </source>
</evidence>
<keyword evidence="6" id="KW-1185">Reference proteome</keyword>
<dbReference type="Pfam" id="PF07992">
    <property type="entry name" value="Pyr_redox_2"/>
    <property type="match status" value="1"/>
</dbReference>
<keyword evidence="2" id="KW-0560">Oxidoreductase</keyword>
<dbReference type="CDD" id="cd00038">
    <property type="entry name" value="CAP_ED"/>
    <property type="match status" value="1"/>
</dbReference>
<gene>
    <name evidence="5" type="ORF">SM116_10385</name>
</gene>
<dbReference type="InterPro" id="IPR036188">
    <property type="entry name" value="FAD/NAD-bd_sf"/>
</dbReference>
<feature type="domain" description="Cyclic nucleotide-binding" evidence="4">
    <location>
        <begin position="12"/>
        <end position="119"/>
    </location>
</feature>
<proteinExistence type="predicted"/>
<reference evidence="5 6" key="1">
    <citation type="submission" date="2023-11" db="EMBL/GenBank/DDBJ databases">
        <title>Genome sequence of Microbacterium rhizosphaerae KACC 19337.</title>
        <authorList>
            <person name="Choi H."/>
            <person name="Kim S."/>
            <person name="Kim Y."/>
            <person name="Kwon S.-W."/>
            <person name="Heo J."/>
        </authorList>
    </citation>
    <scope>NUCLEOTIDE SEQUENCE [LARGE SCALE GENOMIC DNA]</scope>
    <source>
        <strain evidence="5 6">KACC 19337</strain>
    </source>
</reference>
<dbReference type="InterPro" id="IPR050097">
    <property type="entry name" value="Ferredoxin-NADP_redctase_2"/>
</dbReference>
<evidence type="ECO:0000256" key="2">
    <source>
        <dbReference type="ARBA" id="ARBA00023002"/>
    </source>
</evidence>
<dbReference type="EMBL" id="CP139368">
    <property type="protein sequence ID" value="WPR88192.1"/>
    <property type="molecule type" value="Genomic_DNA"/>
</dbReference>
<dbReference type="Proteomes" id="UP001323798">
    <property type="component" value="Chromosome"/>
</dbReference>
<dbReference type="InterPro" id="IPR014710">
    <property type="entry name" value="RmlC-like_jellyroll"/>
</dbReference>
<dbReference type="RefSeq" id="WP_320940913.1">
    <property type="nucleotide sequence ID" value="NZ_BAABEU010000010.1"/>
</dbReference>
<dbReference type="SUPFAM" id="SSF51206">
    <property type="entry name" value="cAMP-binding domain-like"/>
    <property type="match status" value="1"/>
</dbReference>
<evidence type="ECO:0000256" key="3">
    <source>
        <dbReference type="ARBA" id="ARBA00048132"/>
    </source>
</evidence>
<organism evidence="5 6">
    <name type="scientific">Microbacterium rhizosphaerae</name>
    <dbReference type="NCBI Taxonomy" id="1678237"/>
    <lineage>
        <taxon>Bacteria</taxon>
        <taxon>Bacillati</taxon>
        <taxon>Actinomycetota</taxon>
        <taxon>Actinomycetes</taxon>
        <taxon>Micrococcales</taxon>
        <taxon>Microbacteriaceae</taxon>
        <taxon>Microbacterium</taxon>
    </lineage>
</organism>
<dbReference type="InterPro" id="IPR023753">
    <property type="entry name" value="FAD/NAD-binding_dom"/>
</dbReference>
<dbReference type="PRINTS" id="PR00368">
    <property type="entry name" value="FADPNR"/>
</dbReference>
<dbReference type="InterPro" id="IPR018490">
    <property type="entry name" value="cNMP-bd_dom_sf"/>
</dbReference>
<dbReference type="SUPFAM" id="SSF51905">
    <property type="entry name" value="FAD/NAD(P)-binding domain"/>
    <property type="match status" value="1"/>
</dbReference>
<dbReference type="Pfam" id="PF00027">
    <property type="entry name" value="cNMP_binding"/>
    <property type="match status" value="1"/>
</dbReference>
<dbReference type="PRINTS" id="PR00469">
    <property type="entry name" value="PNDRDTASEII"/>
</dbReference>
<accession>A0ABZ0SLP3</accession>
<dbReference type="Gene3D" id="3.50.50.60">
    <property type="entry name" value="FAD/NAD(P)-binding domain"/>
    <property type="match status" value="2"/>
</dbReference>
<dbReference type="PROSITE" id="PS50042">
    <property type="entry name" value="CNMP_BINDING_3"/>
    <property type="match status" value="1"/>
</dbReference>
<dbReference type="Gene3D" id="2.60.120.10">
    <property type="entry name" value="Jelly Rolls"/>
    <property type="match status" value="1"/>
</dbReference>
<sequence>MEDTAATPSPTDPIQRPPLTDAQWERLTAFGTPEDVSAGDYVFRSSDREYDLVLVESGEIEVVRDTLFWLEEEIIARMGPRSFVGELGVLNGQGAFLSARVSQPGRILRVSRTELRKLMAEDDELCDLILHALWARRESLRRGPAALTLKLVGPTGSSELLALRRFAERLDLVHTAFEVEPAELEAYTGGHGMSADDLPVAFIQGEPLLHATPGLVADRLGLSYQGQADEVVDLVVIGGGPAGLAAAIYGASEGLETVLMDAVAPGGQAASTSRIENFLGFPFGVSGGNLIDQACLQALKFGVRVYAPCEAVRLEPVDDALDITLADGRIVRARSAMVTSGAAYRRLNLDRWGDFERAGIHYAATQLELRQVMDKPVVVVGGANSAGQAALYLAGNGCPVHMVVRGEDLGTRMSSYLVDRLVEDPRIDVHTVSNVVGLDGGDVLERVTIDTVGEVDASGLFCFIGADPATGWLSSLDRDADGFLRTGTDVAIQTLEHWQALGREPLPFETSLPRVFAAGDVRRGSMKRVAAAVGEGSSAVASVHRALAF</sequence>
<dbReference type="SMART" id="SM00100">
    <property type="entry name" value="cNMP"/>
    <property type="match status" value="1"/>
</dbReference>
<dbReference type="InterPro" id="IPR000595">
    <property type="entry name" value="cNMP-bd_dom"/>
</dbReference>
<protein>
    <submittedName>
        <fullName evidence="5">FAD-dependent oxidoreductase</fullName>
    </submittedName>
</protein>